<dbReference type="EMBL" id="CAKJTJ010000022">
    <property type="protein sequence ID" value="CAG9622512.1"/>
    <property type="molecule type" value="Genomic_DNA"/>
</dbReference>
<evidence type="ECO:0000313" key="3">
    <source>
        <dbReference type="Proteomes" id="UP000789833"/>
    </source>
</evidence>
<dbReference type="Proteomes" id="UP000789833">
    <property type="component" value="Unassembled WGS sequence"/>
</dbReference>
<dbReference type="InterPro" id="IPR025164">
    <property type="entry name" value="Toastrack_DUF4097"/>
</dbReference>
<sequence>MKKIVTFLFVLILLIVGATMVTGQITGNFSFTTALVNQQDTVNGEDIESIKIEVSAADIIIVPAERDDIHVKLSGKVSERNKDSYKLSLKEEGGTAHISVSQPKIRFQVGINITNLKLEVEVPAKEYNSLEVQSTSGDIVVNKIEAENMNTVVTSGDVVMEELKINNLLAIRNTSGDVRLKNTKALATKMNGTSGDLNISNVESDITVKTTSGDFTVTEVTGNINIEATSGDITIKNKRVTGNITADITSGDVIISYEEEPRSLLVDYKANSGSGVIGVKDFQYTEKREREILGQIGDGQYSIKVRTSSGDFVLR</sequence>
<dbReference type="Gene3D" id="2.160.20.120">
    <property type="match status" value="1"/>
</dbReference>
<evidence type="ECO:0000313" key="2">
    <source>
        <dbReference type="EMBL" id="CAG9622512.1"/>
    </source>
</evidence>
<dbReference type="PANTHER" id="PTHR34094">
    <property type="match status" value="1"/>
</dbReference>
<organism evidence="2 3">
    <name type="scientific">Sutcliffiella rhizosphaerae</name>
    <dbReference type="NCBI Taxonomy" id="2880967"/>
    <lineage>
        <taxon>Bacteria</taxon>
        <taxon>Bacillati</taxon>
        <taxon>Bacillota</taxon>
        <taxon>Bacilli</taxon>
        <taxon>Bacillales</taxon>
        <taxon>Bacillaceae</taxon>
        <taxon>Sutcliffiella</taxon>
    </lineage>
</organism>
<name>A0ABM8YRB3_9BACI</name>
<gene>
    <name evidence="2" type="primary">liaG</name>
    <name evidence="2" type="ORF">BACCIP111883_03303</name>
</gene>
<dbReference type="Pfam" id="PF13349">
    <property type="entry name" value="DUF4097"/>
    <property type="match status" value="1"/>
</dbReference>
<protein>
    <submittedName>
        <fullName evidence="2">Protein LiaG</fullName>
    </submittedName>
</protein>
<comment type="caution">
    <text evidence="2">The sequence shown here is derived from an EMBL/GenBank/DDBJ whole genome shotgun (WGS) entry which is preliminary data.</text>
</comment>
<accession>A0ABM8YRB3</accession>
<reference evidence="2 3" key="1">
    <citation type="submission" date="2021-10" db="EMBL/GenBank/DDBJ databases">
        <authorList>
            <person name="Criscuolo A."/>
        </authorList>
    </citation>
    <scope>NUCLEOTIDE SEQUENCE [LARGE SCALE GENOMIC DNA]</scope>
    <source>
        <strain evidence="3">CIP 111883</strain>
    </source>
</reference>
<dbReference type="RefSeq" id="WP_230503202.1">
    <property type="nucleotide sequence ID" value="NZ_CAKJTJ010000022.1"/>
</dbReference>
<dbReference type="PANTHER" id="PTHR34094:SF1">
    <property type="entry name" value="PROTEIN FAM185A"/>
    <property type="match status" value="1"/>
</dbReference>
<keyword evidence="3" id="KW-1185">Reference proteome</keyword>
<feature type="domain" description="DUF4097" evidence="1">
    <location>
        <begin position="170"/>
        <end position="313"/>
    </location>
</feature>
<proteinExistence type="predicted"/>
<evidence type="ECO:0000259" key="1">
    <source>
        <dbReference type="Pfam" id="PF13349"/>
    </source>
</evidence>